<evidence type="ECO:0000313" key="2">
    <source>
        <dbReference type="Proteomes" id="UP000597613"/>
    </source>
</evidence>
<accession>A0ABR7AJY9</accession>
<dbReference type="EMBL" id="JACONT010000005">
    <property type="protein sequence ID" value="MBC3940771.1"/>
    <property type="molecule type" value="Genomic_DNA"/>
</dbReference>
<dbReference type="CDD" id="cd08054">
    <property type="entry name" value="gp6"/>
    <property type="match status" value="1"/>
</dbReference>
<keyword evidence="2" id="KW-1185">Reference proteome</keyword>
<gene>
    <name evidence="1" type="ORF">H8S47_03605</name>
</gene>
<protein>
    <recommendedName>
        <fullName evidence="3">PhiE125 gp8 family phage protein</fullName>
    </recommendedName>
</protein>
<comment type="caution">
    <text evidence="1">The sequence shown here is derived from an EMBL/GenBank/DDBJ whole genome shotgun (WGS) entry which is preliminary data.</text>
</comment>
<dbReference type="InterPro" id="IPR011738">
    <property type="entry name" value="Phage_CHP"/>
</dbReference>
<sequence length="182" mass="18562">MGGSAISAGVIAEVVVAARALLRVETGEDVVLARLAQTALLLGEAFLGAAVIGRPFEDVVTSAAGWQRLLVAPVTVISGLTGLPGEGAPFVLAVGAYAVDIDADGFGWVRVLAAGSAGRVAVAYSAGLALTFEAVPAPIAQGVAMLVAHLFDHRESDVAPPAAVAALWRPYRRMRLGLEVHS</sequence>
<proteinExistence type="predicted"/>
<dbReference type="Gene3D" id="1.10.3230.30">
    <property type="entry name" value="Phage gp6-like head-tail connector protein"/>
    <property type="match status" value="1"/>
</dbReference>
<organism evidence="1 2">
    <name type="scientific">Sphingomonas albertensis</name>
    <dbReference type="NCBI Taxonomy" id="2762591"/>
    <lineage>
        <taxon>Bacteria</taxon>
        <taxon>Pseudomonadati</taxon>
        <taxon>Pseudomonadota</taxon>
        <taxon>Alphaproteobacteria</taxon>
        <taxon>Sphingomonadales</taxon>
        <taxon>Sphingomonadaceae</taxon>
        <taxon>Sphingomonas</taxon>
    </lineage>
</organism>
<dbReference type="Proteomes" id="UP000597613">
    <property type="component" value="Unassembled WGS sequence"/>
</dbReference>
<dbReference type="RefSeq" id="WP_187502566.1">
    <property type="nucleotide sequence ID" value="NZ_CP162536.1"/>
</dbReference>
<evidence type="ECO:0008006" key="3">
    <source>
        <dbReference type="Google" id="ProtNLM"/>
    </source>
</evidence>
<dbReference type="NCBIfam" id="TIGR02215">
    <property type="entry name" value="phage_chp_gp8"/>
    <property type="match status" value="1"/>
</dbReference>
<name>A0ABR7AJY9_9SPHN</name>
<reference evidence="1 2" key="1">
    <citation type="submission" date="2020-08" db="EMBL/GenBank/DDBJ databases">
        <title>Putative novel bacterial strains isolated from necrotic wheat leaf tissues caused by Xanthomonas translucens.</title>
        <authorList>
            <person name="Tambong J.T."/>
        </authorList>
    </citation>
    <scope>NUCLEOTIDE SEQUENCE [LARGE SCALE GENOMIC DNA]</scope>
    <source>
        <strain evidence="2">DOAB 1063</strain>
    </source>
</reference>
<evidence type="ECO:0000313" key="1">
    <source>
        <dbReference type="EMBL" id="MBC3940771.1"/>
    </source>
</evidence>